<evidence type="ECO:0000313" key="2">
    <source>
        <dbReference type="Proteomes" id="UP001497680"/>
    </source>
</evidence>
<protein>
    <submittedName>
        <fullName evidence="1">Uncharacterized protein</fullName>
    </submittedName>
</protein>
<dbReference type="Proteomes" id="UP001497680">
    <property type="component" value="Unassembled WGS sequence"/>
</dbReference>
<evidence type="ECO:0000313" key="1">
    <source>
        <dbReference type="EMBL" id="KAI6083019.1"/>
    </source>
</evidence>
<accession>A0ACC0CRG2</accession>
<comment type="caution">
    <text evidence="1">The sequence shown here is derived from an EMBL/GenBank/DDBJ whole genome shotgun (WGS) entry which is preliminary data.</text>
</comment>
<dbReference type="EMBL" id="MU394359">
    <property type="protein sequence ID" value="KAI6083019.1"/>
    <property type="molecule type" value="Genomic_DNA"/>
</dbReference>
<reference evidence="1 2" key="1">
    <citation type="journal article" date="2022" name="New Phytol.">
        <title>Ecological generalism drives hyperdiversity of secondary metabolite gene clusters in xylarialean endophytes.</title>
        <authorList>
            <person name="Franco M.E.E."/>
            <person name="Wisecaver J.H."/>
            <person name="Arnold A.E."/>
            <person name="Ju Y.M."/>
            <person name="Slot J.C."/>
            <person name="Ahrendt S."/>
            <person name="Moore L.P."/>
            <person name="Eastman K.E."/>
            <person name="Scott K."/>
            <person name="Konkel Z."/>
            <person name="Mondo S.J."/>
            <person name="Kuo A."/>
            <person name="Hayes R.D."/>
            <person name="Haridas S."/>
            <person name="Andreopoulos B."/>
            <person name="Riley R."/>
            <person name="LaButti K."/>
            <person name="Pangilinan J."/>
            <person name="Lipzen A."/>
            <person name="Amirebrahimi M."/>
            <person name="Yan J."/>
            <person name="Adam C."/>
            <person name="Keymanesh K."/>
            <person name="Ng V."/>
            <person name="Louie K."/>
            <person name="Northen T."/>
            <person name="Drula E."/>
            <person name="Henrissat B."/>
            <person name="Hsieh H.M."/>
            <person name="Youens-Clark K."/>
            <person name="Lutzoni F."/>
            <person name="Miadlikowska J."/>
            <person name="Eastwood D.C."/>
            <person name="Hamelin R.C."/>
            <person name="Grigoriev I.V."/>
            <person name="U'Ren J.M."/>
        </authorList>
    </citation>
    <scope>NUCLEOTIDE SEQUENCE [LARGE SCALE GENOMIC DNA]</scope>
    <source>
        <strain evidence="1 2">ER1909</strain>
    </source>
</reference>
<sequence>MADPMAVAVFGPPPEGLDLTENQQVADNVAAILCAAIATVALALRLYSRTFQRFDMLADDWLMIIALIFVYGTAVITILGGAHGAGKHIWAVSPVDVSEIFKLLYSYTYVYAGSVSFTKLSILLFYRRIFQRGTRWFHIRLGFAFFLCVSYPLCIWLVMAFVCKPVSQFWTQFLGTKGECVDINTAFMVLTVVNMVNDIIVLMVPIPEILQLQMSQQKKLAVCGVMLLGGFVCVASVVRIWAFAEFIKAVDLTWSLAHVFLWSSIEPAVGIVSACLPSLRPLYRRAKGKLTSTGNTANAGSSANWGNTKGSRGPNSYVRFGGDNESRSAADDEIALTSITKGPGGSDETIPKGGIMVRSEIVHQYDNAHAR</sequence>
<keyword evidence="2" id="KW-1185">Reference proteome</keyword>
<name>A0ACC0CRG2_9PEZI</name>
<gene>
    <name evidence="1" type="ORF">F4821DRAFT_202015</name>
</gene>
<organism evidence="1 2">
    <name type="scientific">Hypoxylon rubiginosum</name>
    <dbReference type="NCBI Taxonomy" id="110542"/>
    <lineage>
        <taxon>Eukaryota</taxon>
        <taxon>Fungi</taxon>
        <taxon>Dikarya</taxon>
        <taxon>Ascomycota</taxon>
        <taxon>Pezizomycotina</taxon>
        <taxon>Sordariomycetes</taxon>
        <taxon>Xylariomycetidae</taxon>
        <taxon>Xylariales</taxon>
        <taxon>Hypoxylaceae</taxon>
        <taxon>Hypoxylon</taxon>
    </lineage>
</organism>
<proteinExistence type="predicted"/>